<dbReference type="PANTHER" id="PTHR48050">
    <property type="entry name" value="STEROL 3-BETA-GLUCOSYLTRANSFERASE"/>
    <property type="match status" value="1"/>
</dbReference>
<dbReference type="RefSeq" id="WP_051162314.1">
    <property type="nucleotide sequence ID" value="NZ_JACHIT010000002.1"/>
</dbReference>
<feature type="domain" description="Erythromycin biosynthesis protein CIII-like C-terminal" evidence="2">
    <location>
        <begin position="318"/>
        <end position="396"/>
    </location>
</feature>
<dbReference type="GO" id="GO:0033072">
    <property type="term" value="P:vancomycin biosynthetic process"/>
    <property type="evidence" value="ECO:0007669"/>
    <property type="project" value="UniProtKB-ARBA"/>
</dbReference>
<evidence type="ECO:0000313" key="4">
    <source>
        <dbReference type="Proteomes" id="UP000540412"/>
    </source>
</evidence>
<dbReference type="Pfam" id="PF03033">
    <property type="entry name" value="Glyco_transf_28"/>
    <property type="match status" value="1"/>
</dbReference>
<dbReference type="Gene3D" id="3.40.50.2000">
    <property type="entry name" value="Glycogen Phosphorylase B"/>
    <property type="match status" value="2"/>
</dbReference>
<feature type="domain" description="Glycosyltransferase family 28 N-terminal" evidence="1">
    <location>
        <begin position="3"/>
        <end position="121"/>
    </location>
</feature>
<dbReference type="InterPro" id="IPR010610">
    <property type="entry name" value="EryCIII-like_C"/>
</dbReference>
<dbReference type="GO" id="GO:0016758">
    <property type="term" value="F:hexosyltransferase activity"/>
    <property type="evidence" value="ECO:0007669"/>
    <property type="project" value="InterPro"/>
</dbReference>
<dbReference type="FunFam" id="3.40.50.2000:FF:000009">
    <property type="entry name" value="Sterol 3-beta-glucosyltransferase UGT80A2"/>
    <property type="match status" value="1"/>
</dbReference>
<dbReference type="AlphaFoldDB" id="A0A7W9PJK7"/>
<dbReference type="EMBL" id="JACHIT010000002">
    <property type="protein sequence ID" value="MBB5917366.1"/>
    <property type="molecule type" value="Genomic_DNA"/>
</dbReference>
<dbReference type="InterPro" id="IPR004276">
    <property type="entry name" value="GlycoTrans_28_N"/>
</dbReference>
<proteinExistence type="predicted"/>
<keyword evidence="3" id="KW-0808">Transferase</keyword>
<dbReference type="Pfam" id="PF06722">
    <property type="entry name" value="EryCIII-like_C"/>
    <property type="match status" value="1"/>
</dbReference>
<sequence>MKIAVLTYGSRGDLQPPLAAAIRLRERGHHIAVAANADNVEAVTTAGFDVHEIPTDIRAFLRSDIVARLLRSGGQATFTRAFAKMERESGAAVDEALISACAGADIILSGPVTLAVAQCIVERTGQPLVAHMPFPLGRSREYAPPLLTGRTVPTGFLRLTTHRAFQFLYTTTNRASVRRIRRRLGLPDSFPGPFARAEADRTPIELLVSPALFPRPADWPPQYRIAGRPIVPDELRAAWGESSIDPAVDRWLAAGEPPVFVSFGSMPVPDPAGCLTMLAEAARRTGLRILVDAGWSDFALGTHASGAVMVTGASNHDAILGRCRAAIHHGGSGTTQTVAAAGIPAVVTHFGVDQVFWGKRVAAAGLGVELPIKKLTADRLANALRAALTPRVVARAAAVGAAMSAEDGARQLCDTVERTAVSG</sequence>
<keyword evidence="4" id="KW-1185">Reference proteome</keyword>
<reference evidence="3 4" key="1">
    <citation type="submission" date="2020-08" db="EMBL/GenBank/DDBJ databases">
        <title>Sequencing the genomes of 1000 actinobacteria strains.</title>
        <authorList>
            <person name="Klenk H.-P."/>
        </authorList>
    </citation>
    <scope>NUCLEOTIDE SEQUENCE [LARGE SCALE GENOMIC DNA]</scope>
    <source>
        <strain evidence="3 4">DSM 43582</strain>
    </source>
</reference>
<dbReference type="Proteomes" id="UP000540412">
    <property type="component" value="Unassembled WGS sequence"/>
</dbReference>
<accession>A0A7W9PJK7</accession>
<dbReference type="CDD" id="cd03784">
    <property type="entry name" value="GT1_Gtf-like"/>
    <property type="match status" value="1"/>
</dbReference>
<evidence type="ECO:0000259" key="2">
    <source>
        <dbReference type="Pfam" id="PF06722"/>
    </source>
</evidence>
<dbReference type="GO" id="GO:0008194">
    <property type="term" value="F:UDP-glycosyltransferase activity"/>
    <property type="evidence" value="ECO:0007669"/>
    <property type="project" value="InterPro"/>
</dbReference>
<protein>
    <submittedName>
        <fullName evidence="3">UDP:flavonoid glycosyltransferase YjiC (YdhE family)</fullName>
    </submittedName>
</protein>
<dbReference type="PANTHER" id="PTHR48050:SF13">
    <property type="entry name" value="STEROL 3-BETA-GLUCOSYLTRANSFERASE UGT80A2"/>
    <property type="match status" value="1"/>
</dbReference>
<gene>
    <name evidence="3" type="ORF">BJY24_006278</name>
</gene>
<dbReference type="GO" id="GO:0005975">
    <property type="term" value="P:carbohydrate metabolic process"/>
    <property type="evidence" value="ECO:0007669"/>
    <property type="project" value="InterPro"/>
</dbReference>
<evidence type="ECO:0000259" key="1">
    <source>
        <dbReference type="Pfam" id="PF03033"/>
    </source>
</evidence>
<dbReference type="InterPro" id="IPR002213">
    <property type="entry name" value="UDP_glucos_trans"/>
</dbReference>
<name>A0A7W9PJK7_9NOCA</name>
<organism evidence="3 4">
    <name type="scientific">Nocardia transvalensis</name>
    <dbReference type="NCBI Taxonomy" id="37333"/>
    <lineage>
        <taxon>Bacteria</taxon>
        <taxon>Bacillati</taxon>
        <taxon>Actinomycetota</taxon>
        <taxon>Actinomycetes</taxon>
        <taxon>Mycobacteriales</taxon>
        <taxon>Nocardiaceae</taxon>
        <taxon>Nocardia</taxon>
    </lineage>
</organism>
<evidence type="ECO:0000313" key="3">
    <source>
        <dbReference type="EMBL" id="MBB5917366.1"/>
    </source>
</evidence>
<dbReference type="SUPFAM" id="SSF53756">
    <property type="entry name" value="UDP-Glycosyltransferase/glycogen phosphorylase"/>
    <property type="match status" value="1"/>
</dbReference>
<dbReference type="InterPro" id="IPR050426">
    <property type="entry name" value="Glycosyltransferase_28"/>
</dbReference>
<comment type="caution">
    <text evidence="3">The sequence shown here is derived from an EMBL/GenBank/DDBJ whole genome shotgun (WGS) entry which is preliminary data.</text>
</comment>